<dbReference type="EMBL" id="JAVTTP010000001">
    <property type="protein sequence ID" value="MDT7830198.1"/>
    <property type="molecule type" value="Genomic_DNA"/>
</dbReference>
<sequence>MKILKALKLKMQRSIIHYRINRKKVKVVFMIPNLGTGGAERVFAFVSQHLNPDKFATELLVMGKSEQTTYQVDKIPVTYLDKNRVLHAVPGIYRFLRNKRPDIVLSSIGHLNMVAGVMAVLLPSIRFIIRPASVGSEEEGSWQAKKCFAQAHSVLCQSRDMAHNFQKRYGIPDEKITIIGNPVRDTGEIDAPDVIDQTHNLVTVGRLDPIKGHARILNILAQLDRDFHYTIIGDGPEKENILNQIDNLRLNDKITHIPHTDKVNDYLIQNDLFLQGSYSEGFPNAVLESCAVGTPALAFDVPGGTKEIIEHGTNGFLVADEQEYLTLLQADHHWKRNEVSRSVLSKFGSQTVLDQYENLLVSCLD</sequence>
<evidence type="ECO:0000259" key="2">
    <source>
        <dbReference type="Pfam" id="PF00534"/>
    </source>
</evidence>
<dbReference type="Proteomes" id="UP001250656">
    <property type="component" value="Unassembled WGS sequence"/>
</dbReference>
<reference evidence="4 5" key="1">
    <citation type="submission" date="2023-09" db="EMBL/GenBank/DDBJ databases">
        <title>Novel taxa isolated from Blanes Bay.</title>
        <authorList>
            <person name="Rey-Velasco X."/>
            <person name="Lucena T."/>
        </authorList>
    </citation>
    <scope>NUCLEOTIDE SEQUENCE [LARGE SCALE GENOMIC DNA]</scope>
    <source>
        <strain evidence="4 5">S334</strain>
    </source>
</reference>
<dbReference type="InterPro" id="IPR028098">
    <property type="entry name" value="Glyco_trans_4-like_N"/>
</dbReference>
<evidence type="ECO:0000256" key="1">
    <source>
        <dbReference type="SAM" id="Phobius"/>
    </source>
</evidence>
<proteinExistence type="predicted"/>
<dbReference type="GO" id="GO:0016757">
    <property type="term" value="F:glycosyltransferase activity"/>
    <property type="evidence" value="ECO:0007669"/>
    <property type="project" value="UniProtKB-KW"/>
</dbReference>
<keyword evidence="4" id="KW-0328">Glycosyltransferase</keyword>
<organism evidence="4 5">
    <name type="scientific">Pricia mediterranea</name>
    <dbReference type="NCBI Taxonomy" id="3076079"/>
    <lineage>
        <taxon>Bacteria</taxon>
        <taxon>Pseudomonadati</taxon>
        <taxon>Bacteroidota</taxon>
        <taxon>Flavobacteriia</taxon>
        <taxon>Flavobacteriales</taxon>
        <taxon>Flavobacteriaceae</taxon>
        <taxon>Pricia</taxon>
    </lineage>
</organism>
<dbReference type="RefSeq" id="WP_314016450.1">
    <property type="nucleotide sequence ID" value="NZ_JAVTTP010000001.1"/>
</dbReference>
<keyword evidence="1" id="KW-0812">Transmembrane</keyword>
<dbReference type="Pfam" id="PF13439">
    <property type="entry name" value="Glyco_transf_4"/>
    <property type="match status" value="1"/>
</dbReference>
<evidence type="ECO:0000259" key="3">
    <source>
        <dbReference type="Pfam" id="PF13439"/>
    </source>
</evidence>
<gene>
    <name evidence="4" type="ORF">RQM65_16135</name>
</gene>
<dbReference type="SUPFAM" id="SSF53756">
    <property type="entry name" value="UDP-Glycosyltransferase/glycogen phosphorylase"/>
    <property type="match status" value="1"/>
</dbReference>
<dbReference type="PANTHER" id="PTHR12526:SF630">
    <property type="entry name" value="GLYCOSYLTRANSFERASE"/>
    <property type="match status" value="1"/>
</dbReference>
<name>A0ABU3LAD1_9FLAO</name>
<accession>A0ABU3LAD1</accession>
<feature type="transmembrane region" description="Helical" evidence="1">
    <location>
        <begin position="103"/>
        <end position="122"/>
    </location>
</feature>
<feature type="domain" description="Glycosyl transferase family 1" evidence="2">
    <location>
        <begin position="201"/>
        <end position="321"/>
    </location>
</feature>
<keyword evidence="4" id="KW-0808">Transferase</keyword>
<evidence type="ECO:0000313" key="5">
    <source>
        <dbReference type="Proteomes" id="UP001250656"/>
    </source>
</evidence>
<keyword evidence="5" id="KW-1185">Reference proteome</keyword>
<protein>
    <submittedName>
        <fullName evidence="4">Glycosyltransferase</fullName>
        <ecNumber evidence="4">2.4.-.-</ecNumber>
    </submittedName>
</protein>
<dbReference type="EC" id="2.4.-.-" evidence="4"/>
<dbReference type="Gene3D" id="3.40.50.2000">
    <property type="entry name" value="Glycogen Phosphorylase B"/>
    <property type="match status" value="2"/>
</dbReference>
<comment type="caution">
    <text evidence="4">The sequence shown here is derived from an EMBL/GenBank/DDBJ whole genome shotgun (WGS) entry which is preliminary data.</text>
</comment>
<dbReference type="CDD" id="cd03811">
    <property type="entry name" value="GT4_GT28_WabH-like"/>
    <property type="match status" value="1"/>
</dbReference>
<dbReference type="Pfam" id="PF00534">
    <property type="entry name" value="Glycos_transf_1"/>
    <property type="match status" value="1"/>
</dbReference>
<dbReference type="PANTHER" id="PTHR12526">
    <property type="entry name" value="GLYCOSYLTRANSFERASE"/>
    <property type="match status" value="1"/>
</dbReference>
<keyword evidence="1" id="KW-1133">Transmembrane helix</keyword>
<dbReference type="InterPro" id="IPR001296">
    <property type="entry name" value="Glyco_trans_1"/>
</dbReference>
<evidence type="ECO:0000313" key="4">
    <source>
        <dbReference type="EMBL" id="MDT7830198.1"/>
    </source>
</evidence>
<keyword evidence="1" id="KW-0472">Membrane</keyword>
<feature type="domain" description="Glycosyltransferase subfamily 4-like N-terminal" evidence="3">
    <location>
        <begin position="37"/>
        <end position="183"/>
    </location>
</feature>